<evidence type="ECO:0000256" key="2">
    <source>
        <dbReference type="ARBA" id="ARBA00021549"/>
    </source>
</evidence>
<dbReference type="Pfam" id="PF07963">
    <property type="entry name" value="N_methyl"/>
    <property type="match status" value="1"/>
</dbReference>
<evidence type="ECO:0000259" key="12">
    <source>
        <dbReference type="Pfam" id="PF12019"/>
    </source>
</evidence>
<proteinExistence type="inferred from homology"/>
<comment type="subcellular location">
    <subcellularLocation>
        <location evidence="1">Cell inner membrane</location>
        <topology evidence="1">Single-pass membrane protein</topology>
    </subcellularLocation>
</comment>
<feature type="domain" description="General secretion pathway GspH" evidence="12">
    <location>
        <begin position="46"/>
        <end position="151"/>
    </location>
</feature>
<keyword evidence="14" id="KW-1185">Reference proteome</keyword>
<dbReference type="InterPro" id="IPR045584">
    <property type="entry name" value="Pilin-like"/>
</dbReference>
<reference evidence="14" key="1">
    <citation type="submission" date="2018-05" db="EMBL/GenBank/DDBJ databases">
        <authorList>
            <person name="Lu D."/>
        </authorList>
    </citation>
    <scope>NUCLEOTIDE SEQUENCE [LARGE SCALE GENOMIC DNA]</scope>
    <source>
        <strain evidence="14">F01</strain>
    </source>
</reference>
<keyword evidence="8 11" id="KW-0472">Membrane</keyword>
<sequence>MTDRSALRGFTLIELMVVVAVLAIVATVAVPSFRQVIENNRLATESNRLFSAMSFARSEAVRVGDDVSLSARTGGFDAGWCVHLGADCSGTDILRQFDAGNQLDYTASASTLTFNARGEMTNAAFQVSLEPVGCETGETDKMRTVTVSLSGRASIQAGDCT</sequence>
<dbReference type="PROSITE" id="PS00409">
    <property type="entry name" value="PROKAR_NTER_METHYL"/>
    <property type="match status" value="1"/>
</dbReference>
<dbReference type="RefSeq" id="WP_114614232.1">
    <property type="nucleotide sequence ID" value="NZ_QFWX01000007.1"/>
</dbReference>
<keyword evidence="3" id="KW-1003">Cell membrane</keyword>
<evidence type="ECO:0000256" key="6">
    <source>
        <dbReference type="ARBA" id="ARBA00022692"/>
    </source>
</evidence>
<evidence type="ECO:0000256" key="1">
    <source>
        <dbReference type="ARBA" id="ARBA00004377"/>
    </source>
</evidence>
<dbReference type="InterPro" id="IPR012902">
    <property type="entry name" value="N_methyl_site"/>
</dbReference>
<dbReference type="Gene3D" id="3.55.40.10">
    <property type="entry name" value="minor pseudopilin epsh domain"/>
    <property type="match status" value="1"/>
</dbReference>
<keyword evidence="4" id="KW-0488">Methylation</keyword>
<dbReference type="InterPro" id="IPR022346">
    <property type="entry name" value="T2SS_GspH"/>
</dbReference>
<dbReference type="Pfam" id="PF12019">
    <property type="entry name" value="GspH"/>
    <property type="match status" value="1"/>
</dbReference>
<reference evidence="13 14" key="2">
    <citation type="submission" date="2018-06" db="EMBL/GenBank/DDBJ databases">
        <title>Marinobactersediminissp. nov, a moderately halophilic bacterium isolated from marine solar saltern.</title>
        <authorList>
            <person name="Zhang Y."/>
        </authorList>
    </citation>
    <scope>NUCLEOTIDE SEQUENCE [LARGE SCALE GENOMIC DNA]</scope>
    <source>
        <strain evidence="13 14">F01</strain>
    </source>
</reference>
<evidence type="ECO:0000256" key="7">
    <source>
        <dbReference type="ARBA" id="ARBA00022989"/>
    </source>
</evidence>
<evidence type="ECO:0000256" key="8">
    <source>
        <dbReference type="ARBA" id="ARBA00023136"/>
    </source>
</evidence>
<keyword evidence="5" id="KW-0997">Cell inner membrane</keyword>
<dbReference type="NCBIfam" id="TIGR02532">
    <property type="entry name" value="IV_pilin_GFxxxE"/>
    <property type="match status" value="1"/>
</dbReference>
<comment type="similarity">
    <text evidence="9">Belongs to the GSP H family.</text>
</comment>
<protein>
    <recommendedName>
        <fullName evidence="2">Type II secretion system protein H</fullName>
    </recommendedName>
    <alternativeName>
        <fullName evidence="10">General secretion pathway protein H</fullName>
    </alternativeName>
</protein>
<evidence type="ECO:0000256" key="11">
    <source>
        <dbReference type="SAM" id="Phobius"/>
    </source>
</evidence>
<evidence type="ECO:0000256" key="3">
    <source>
        <dbReference type="ARBA" id="ARBA00022475"/>
    </source>
</evidence>
<dbReference type="Proteomes" id="UP000253987">
    <property type="component" value="Unassembled WGS sequence"/>
</dbReference>
<evidence type="ECO:0000256" key="4">
    <source>
        <dbReference type="ARBA" id="ARBA00022481"/>
    </source>
</evidence>
<keyword evidence="7 11" id="KW-1133">Transmembrane helix</keyword>
<evidence type="ECO:0000313" key="14">
    <source>
        <dbReference type="Proteomes" id="UP000253987"/>
    </source>
</evidence>
<gene>
    <name evidence="13" type="ORF">DIT71_15890</name>
</gene>
<accession>A0A2V3ZGC8</accession>
<dbReference type="EMBL" id="QFWX01000007">
    <property type="protein sequence ID" value="PXX89401.1"/>
    <property type="molecule type" value="Genomic_DNA"/>
</dbReference>
<evidence type="ECO:0000256" key="10">
    <source>
        <dbReference type="ARBA" id="ARBA00030775"/>
    </source>
</evidence>
<dbReference type="GO" id="GO:0015627">
    <property type="term" value="C:type II protein secretion system complex"/>
    <property type="evidence" value="ECO:0007669"/>
    <property type="project" value="InterPro"/>
</dbReference>
<evidence type="ECO:0000256" key="5">
    <source>
        <dbReference type="ARBA" id="ARBA00022519"/>
    </source>
</evidence>
<comment type="caution">
    <text evidence="13">The sequence shown here is derived from an EMBL/GenBank/DDBJ whole genome shotgun (WGS) entry which is preliminary data.</text>
</comment>
<evidence type="ECO:0000256" key="9">
    <source>
        <dbReference type="ARBA" id="ARBA00025772"/>
    </source>
</evidence>
<name>A0A2V3ZGC8_9GAMM</name>
<organism evidence="13 14">
    <name type="scientific">Marinobacter vulgaris</name>
    <dbReference type="NCBI Taxonomy" id="1928331"/>
    <lineage>
        <taxon>Bacteria</taxon>
        <taxon>Pseudomonadati</taxon>
        <taxon>Pseudomonadota</taxon>
        <taxon>Gammaproteobacteria</taxon>
        <taxon>Pseudomonadales</taxon>
        <taxon>Marinobacteraceae</taxon>
        <taxon>Marinobacter</taxon>
    </lineage>
</organism>
<dbReference type="AlphaFoldDB" id="A0A2V3ZGC8"/>
<feature type="transmembrane region" description="Helical" evidence="11">
    <location>
        <begin position="12"/>
        <end position="33"/>
    </location>
</feature>
<dbReference type="GO" id="GO:0015628">
    <property type="term" value="P:protein secretion by the type II secretion system"/>
    <property type="evidence" value="ECO:0007669"/>
    <property type="project" value="InterPro"/>
</dbReference>
<dbReference type="OrthoDB" id="5705058at2"/>
<dbReference type="SUPFAM" id="SSF54523">
    <property type="entry name" value="Pili subunits"/>
    <property type="match status" value="1"/>
</dbReference>
<keyword evidence="6 11" id="KW-0812">Transmembrane</keyword>
<evidence type="ECO:0000313" key="13">
    <source>
        <dbReference type="EMBL" id="PXX89401.1"/>
    </source>
</evidence>
<dbReference type="GO" id="GO:0005886">
    <property type="term" value="C:plasma membrane"/>
    <property type="evidence" value="ECO:0007669"/>
    <property type="project" value="UniProtKB-SubCell"/>
</dbReference>